<evidence type="ECO:0000256" key="2">
    <source>
        <dbReference type="SAM" id="MobiDB-lite"/>
    </source>
</evidence>
<dbReference type="Pfam" id="PF00149">
    <property type="entry name" value="Metallophos"/>
    <property type="match status" value="1"/>
</dbReference>
<dbReference type="PANTHER" id="PTHR45867">
    <property type="entry name" value="PURPLE ACID PHOSPHATASE"/>
    <property type="match status" value="1"/>
</dbReference>
<comment type="caution">
    <text evidence="5">The sequence shown here is derived from an EMBL/GenBank/DDBJ whole genome shotgun (WGS) entry which is preliminary data.</text>
</comment>
<dbReference type="InterPro" id="IPR004843">
    <property type="entry name" value="Calcineurin-like_PHP"/>
</dbReference>
<feature type="domain" description="Purple acid phosphatase N-terminal" evidence="4">
    <location>
        <begin position="70"/>
        <end position="166"/>
    </location>
</feature>
<feature type="compositionally biased region" description="Pro residues" evidence="2">
    <location>
        <begin position="49"/>
        <end position="63"/>
    </location>
</feature>
<protein>
    <recommendedName>
        <fullName evidence="7">Serine/threonine protein phosphatase</fullName>
    </recommendedName>
</protein>
<dbReference type="InterPro" id="IPR015914">
    <property type="entry name" value="PAPs_N"/>
</dbReference>
<evidence type="ECO:0000313" key="6">
    <source>
        <dbReference type="Proteomes" id="UP000003704"/>
    </source>
</evidence>
<dbReference type="InterPro" id="IPR029052">
    <property type="entry name" value="Metallo-depent_PP-like"/>
</dbReference>
<dbReference type="PANTHER" id="PTHR45867:SF3">
    <property type="entry name" value="ACID PHOSPHATASE TYPE 7"/>
    <property type="match status" value="1"/>
</dbReference>
<dbReference type="Gene3D" id="3.60.21.10">
    <property type="match status" value="1"/>
</dbReference>
<evidence type="ECO:0000256" key="1">
    <source>
        <dbReference type="ARBA" id="ARBA00022729"/>
    </source>
</evidence>
<evidence type="ECO:0008006" key="7">
    <source>
        <dbReference type="Google" id="ProtNLM"/>
    </source>
</evidence>
<dbReference type="Pfam" id="PF16656">
    <property type="entry name" value="Pur_ac_phosph_N"/>
    <property type="match status" value="1"/>
</dbReference>
<dbReference type="SUPFAM" id="SSF56300">
    <property type="entry name" value="Metallo-dependent phosphatases"/>
    <property type="match status" value="1"/>
</dbReference>
<feature type="region of interest" description="Disordered" evidence="2">
    <location>
        <begin position="35"/>
        <end position="78"/>
    </location>
</feature>
<keyword evidence="1" id="KW-0732">Signal</keyword>
<evidence type="ECO:0000259" key="4">
    <source>
        <dbReference type="Pfam" id="PF16656"/>
    </source>
</evidence>
<organism evidence="5 6">
    <name type="scientific">Hydrocarboniphaga effusa AP103</name>
    <dbReference type="NCBI Taxonomy" id="1172194"/>
    <lineage>
        <taxon>Bacteria</taxon>
        <taxon>Pseudomonadati</taxon>
        <taxon>Pseudomonadota</taxon>
        <taxon>Gammaproteobacteria</taxon>
        <taxon>Nevskiales</taxon>
        <taxon>Nevskiaceae</taxon>
        <taxon>Hydrocarboniphaga</taxon>
    </lineage>
</organism>
<name>I7Z876_9GAMM</name>
<dbReference type="InterPro" id="IPR008963">
    <property type="entry name" value="Purple_acid_Pase-like_N"/>
</dbReference>
<feature type="domain" description="Calcineurin-like phosphoesterase" evidence="3">
    <location>
        <begin position="177"/>
        <end position="366"/>
    </location>
</feature>
<keyword evidence="6" id="KW-1185">Reference proteome</keyword>
<reference evidence="5 6" key="1">
    <citation type="journal article" date="2012" name="J. Bacteriol.">
        <title>Genome Sequence of n-Alkane-Degrading Hydrocarboniphaga effusa Strain AP103T (ATCC BAA-332T).</title>
        <authorList>
            <person name="Chang H.K."/>
            <person name="Zylstra G.J."/>
            <person name="Chae J.C."/>
        </authorList>
    </citation>
    <scope>NUCLEOTIDE SEQUENCE [LARGE SCALE GENOMIC DNA]</scope>
    <source>
        <strain evidence="5 6">AP103</strain>
    </source>
</reference>
<dbReference type="EMBL" id="AKGD01000004">
    <property type="protein sequence ID" value="EIT67984.1"/>
    <property type="molecule type" value="Genomic_DNA"/>
</dbReference>
<dbReference type="Gene3D" id="2.60.40.380">
    <property type="entry name" value="Purple acid phosphatase-like, N-terminal"/>
    <property type="match status" value="1"/>
</dbReference>
<dbReference type="Proteomes" id="UP000003704">
    <property type="component" value="Unassembled WGS sequence"/>
</dbReference>
<dbReference type="STRING" id="1172194.WQQ_44190"/>
<evidence type="ECO:0000259" key="3">
    <source>
        <dbReference type="Pfam" id="PF00149"/>
    </source>
</evidence>
<accession>I7Z876</accession>
<dbReference type="RefSeq" id="WP_007187354.1">
    <property type="nucleotide sequence ID" value="NZ_AKGD01000004.1"/>
</dbReference>
<dbReference type="GO" id="GO:0003993">
    <property type="term" value="F:acid phosphatase activity"/>
    <property type="evidence" value="ECO:0007669"/>
    <property type="project" value="InterPro"/>
</dbReference>
<dbReference type="AlphaFoldDB" id="I7Z876"/>
<dbReference type="GO" id="GO:0046872">
    <property type="term" value="F:metal ion binding"/>
    <property type="evidence" value="ECO:0007669"/>
    <property type="project" value="InterPro"/>
</dbReference>
<evidence type="ECO:0000313" key="5">
    <source>
        <dbReference type="EMBL" id="EIT67984.1"/>
    </source>
</evidence>
<dbReference type="SUPFAM" id="SSF49363">
    <property type="entry name" value="Purple acid phosphatase, N-terminal domain"/>
    <property type="match status" value="1"/>
</dbReference>
<dbReference type="PATRIC" id="fig|1172194.4.peg.4284"/>
<sequence length="500" mass="54410">MSSSEQLDAPNIDPLRRRLLRVGASFAALPLLVSCGSESPDSAIDEPEPGGPTEPAPQPPTPEPVATLPPRGLHASWIDDPTSTRTLTWFTDGTRAPDSYLEYGPVENGMNDTDIASAPFPQRTLASRQATYGVEAITHTATATNLAPDKAVRYRVGSAEGWSAVHVLPAAPNGRFRFAHFGDHALSEFSKAVVAGVAARAPDFAIIAGDLSYANGDQPVWDRYFDMLEPLAARLPVMTCPGNHEAKDGGGEGYRSRLSMPGEDDHYGFDYGRVHFYLSTGGSLLDGLAGAGALAAELLAIELDLARAALRRARGEIDFIVFVQHYTIWTSEDGRDPANFTLVALEEQILLRYGVDLLLVGHDHIYERSKPMAYGRPFANGYVQLTQGGGGQTLYELVDDIADWSAFATLRYGFSELEVDGDTIRITSYAVDDEQNRPLPNGELRVIDQFEIRARGTFASAAFALPARTRKQLLPEIDAVVRHTARRNALHDAGEHLPWL</sequence>
<proteinExistence type="predicted"/>
<gene>
    <name evidence="5" type="ORF">WQQ_44190</name>
</gene>